<proteinExistence type="predicted"/>
<evidence type="ECO:0000256" key="1">
    <source>
        <dbReference type="SAM" id="MobiDB-lite"/>
    </source>
</evidence>
<dbReference type="EMBL" id="HACM01009955">
    <property type="protein sequence ID" value="CRZ10397.1"/>
    <property type="molecule type" value="Transcribed_RNA"/>
</dbReference>
<sequence>MMRLSLLYLYISLSYISASSLQLLSTPFTPALSSSSYRPHHSDPAINVPGQVGTCPPLRNSNKQGAKPLSLVASLNNKQGPTPFAPSATLNPITPSNPLTSPSSSQPGAYFNTEYSRNARDDISDFWSAKANSQPKFVSHSFIDERLSQLDSMFDTYLHAVIPRLELLITAALPQPGVKVSVVQQDVDRIKSVAEEMAQLKRDLFHCLQQEEEQSSTTELSTGDDRSDDVEISTEGIDESGLQYYLGLSRYPHIVNELNALLSDPDLKPFTNVYVVSPKYRLSLRRSHSRQAVPITARLFQLILGSLFKVSSQNCLQSIWSILHPRQSALDSNGDFINHSQIYKIQ</sequence>
<protein>
    <submittedName>
        <fullName evidence="3">Uncharacterized protein</fullName>
    </submittedName>
</protein>
<evidence type="ECO:0000313" key="3">
    <source>
        <dbReference type="EMBL" id="CRZ10397.1"/>
    </source>
</evidence>
<feature type="signal peptide" evidence="2">
    <location>
        <begin position="1"/>
        <end position="18"/>
    </location>
</feature>
<feature type="region of interest" description="Disordered" evidence="1">
    <location>
        <begin position="83"/>
        <end position="107"/>
    </location>
</feature>
<reference evidence="3" key="1">
    <citation type="submission" date="2015-04" db="EMBL/GenBank/DDBJ databases">
        <title>The genome sequence of the plant pathogenic Rhizarian Plasmodiophora brassicae reveals insights in its biotrophic life cycle and the origin of chitin synthesis.</title>
        <authorList>
            <person name="Schwelm A."/>
            <person name="Fogelqvist J."/>
            <person name="Knaust A."/>
            <person name="Julke S."/>
            <person name="Lilja T."/>
            <person name="Dhandapani V."/>
            <person name="Bonilla-Rosso G."/>
            <person name="Karlsson M."/>
            <person name="Shevchenko A."/>
            <person name="Choi S.R."/>
            <person name="Kim H.G."/>
            <person name="Park J.Y."/>
            <person name="Lim Y.P."/>
            <person name="Ludwig-Muller J."/>
            <person name="Dixelius C."/>
        </authorList>
    </citation>
    <scope>NUCLEOTIDE SEQUENCE</scope>
    <source>
        <tissue evidence="3">Potato root galls</tissue>
    </source>
</reference>
<accession>A0A0H5R9N7</accession>
<name>A0A0H5R9N7_9EUKA</name>
<dbReference type="AlphaFoldDB" id="A0A0H5R9N7"/>
<feature type="chain" id="PRO_5005223104" evidence="2">
    <location>
        <begin position="19"/>
        <end position="346"/>
    </location>
</feature>
<feature type="region of interest" description="Disordered" evidence="1">
    <location>
        <begin position="211"/>
        <end position="230"/>
    </location>
</feature>
<keyword evidence="2" id="KW-0732">Signal</keyword>
<feature type="compositionally biased region" description="Low complexity" evidence="1">
    <location>
        <begin position="91"/>
        <end position="107"/>
    </location>
</feature>
<organism evidence="3">
    <name type="scientific">Spongospora subterranea</name>
    <dbReference type="NCBI Taxonomy" id="70186"/>
    <lineage>
        <taxon>Eukaryota</taxon>
        <taxon>Sar</taxon>
        <taxon>Rhizaria</taxon>
        <taxon>Endomyxa</taxon>
        <taxon>Phytomyxea</taxon>
        <taxon>Plasmodiophorida</taxon>
        <taxon>Plasmodiophoridae</taxon>
        <taxon>Spongospora</taxon>
    </lineage>
</organism>
<evidence type="ECO:0000256" key="2">
    <source>
        <dbReference type="SAM" id="SignalP"/>
    </source>
</evidence>